<accession>F8L3K8</accession>
<dbReference type="OrthoDB" id="18081at2"/>
<feature type="compositionally biased region" description="Basic residues" evidence="1">
    <location>
        <begin position="143"/>
        <end position="156"/>
    </location>
</feature>
<dbReference type="STRING" id="331113.SNE_A19900"/>
<evidence type="ECO:0000313" key="3">
    <source>
        <dbReference type="Proteomes" id="UP000000496"/>
    </source>
</evidence>
<gene>
    <name evidence="2" type="ordered locus">SNE_A19900</name>
</gene>
<feature type="region of interest" description="Disordered" evidence="1">
    <location>
        <begin position="107"/>
        <end position="156"/>
    </location>
</feature>
<feature type="compositionally biased region" description="Low complexity" evidence="1">
    <location>
        <begin position="116"/>
        <end position="125"/>
    </location>
</feature>
<feature type="compositionally biased region" description="Acidic residues" evidence="1">
    <location>
        <begin position="127"/>
        <end position="139"/>
    </location>
</feature>
<keyword evidence="3" id="KW-1185">Reference proteome</keyword>
<dbReference type="HOGENOM" id="CLU_1685410_0_0_0"/>
<evidence type="ECO:0000256" key="1">
    <source>
        <dbReference type="SAM" id="MobiDB-lite"/>
    </source>
</evidence>
<reference key="1">
    <citation type="journal article" date="2011" name="Mol. Biol. Evol.">
        <title>Unity in variety -- the pan-genome of the Chlamydiae.</title>
        <authorList>
            <person name="Collingro A."/>
            <person name="Tischler P."/>
            <person name="Weinmaier T."/>
            <person name="Penz T."/>
            <person name="Heinz E."/>
            <person name="Brunham R.C."/>
            <person name="Read T.D."/>
            <person name="Bavoil P.M."/>
            <person name="Sachse K."/>
            <person name="Kahane S."/>
            <person name="Friedman M.G."/>
            <person name="Rattei T."/>
            <person name="Myers G.S.A."/>
            <person name="Horn M."/>
        </authorList>
    </citation>
    <scope>NUCLEOTIDE SEQUENCE</scope>
    <source>
        <strain>Z</strain>
    </source>
</reference>
<dbReference type="Proteomes" id="UP000000496">
    <property type="component" value="Chromosome gsn.131"/>
</dbReference>
<sequence length="156" mass="18007">MAGEYERIMEFFNLSPEEKEERLQEVFEDSVEYFERFKHIMINGTPEEKKQAVERVMSMKKRIEEETKKICEKTGMTEQQLAQFSNDPKNFSPGQWEAIESAKKKLDKGVGDIKKAASAGAGKSAPVEEESQNASEEEQEGKLKKKRKKPKNWIQS</sequence>
<protein>
    <submittedName>
        <fullName evidence="2">Uncharacterized protein</fullName>
    </submittedName>
</protein>
<dbReference type="EMBL" id="FR872582">
    <property type="protein sequence ID" value="CCB89867.1"/>
    <property type="molecule type" value="Genomic_DNA"/>
</dbReference>
<proteinExistence type="predicted"/>
<dbReference type="RefSeq" id="WP_013944333.1">
    <property type="nucleotide sequence ID" value="NC_015713.1"/>
</dbReference>
<dbReference type="KEGG" id="sng:SNE_A19900"/>
<reference evidence="2 3" key="2">
    <citation type="journal article" date="2011" name="Mol. Biol. Evol.">
        <title>Unity in variety--the pan-genome of the Chlamydiae.</title>
        <authorList>
            <person name="Collingro A."/>
            <person name="Tischler P."/>
            <person name="Weinmaier T."/>
            <person name="Penz T."/>
            <person name="Heinz E."/>
            <person name="Brunham R.C."/>
            <person name="Read T.D."/>
            <person name="Bavoil P.M."/>
            <person name="Sachse K."/>
            <person name="Kahane S."/>
            <person name="Friedman M.G."/>
            <person name="Rattei T."/>
            <person name="Myers G.S."/>
            <person name="Horn M."/>
        </authorList>
    </citation>
    <scope>NUCLEOTIDE SEQUENCE [LARGE SCALE GENOMIC DNA]</scope>
    <source>
        <strain evidence="3">ATCC VR-1471 / Z</strain>
    </source>
</reference>
<organism evidence="2 3">
    <name type="scientific">Simkania negevensis (strain ATCC VR-1471 / DSM 27360 / Z)</name>
    <dbReference type="NCBI Taxonomy" id="331113"/>
    <lineage>
        <taxon>Bacteria</taxon>
        <taxon>Pseudomonadati</taxon>
        <taxon>Chlamydiota</taxon>
        <taxon>Chlamydiia</taxon>
        <taxon>Parachlamydiales</taxon>
        <taxon>Simkaniaceae</taxon>
        <taxon>Simkania</taxon>
    </lineage>
</organism>
<evidence type="ECO:0000313" key="2">
    <source>
        <dbReference type="EMBL" id="CCB89867.1"/>
    </source>
</evidence>
<dbReference type="AlphaFoldDB" id="F8L3K8"/>
<name>F8L3K8_SIMNZ</name>